<feature type="compositionally biased region" description="Low complexity" evidence="1">
    <location>
        <begin position="785"/>
        <end position="818"/>
    </location>
</feature>
<reference evidence="3" key="1">
    <citation type="journal article" date="2020" name="Nat. Commun.">
        <title>Large-scale genome sequencing of mycorrhizal fungi provides insights into the early evolution of symbiotic traits.</title>
        <authorList>
            <person name="Miyauchi S."/>
            <person name="Kiss E."/>
            <person name="Kuo A."/>
            <person name="Drula E."/>
            <person name="Kohler A."/>
            <person name="Sanchez-Garcia M."/>
            <person name="Morin E."/>
            <person name="Andreopoulos B."/>
            <person name="Barry K.W."/>
            <person name="Bonito G."/>
            <person name="Buee M."/>
            <person name="Carver A."/>
            <person name="Chen C."/>
            <person name="Cichocki N."/>
            <person name="Clum A."/>
            <person name="Culley D."/>
            <person name="Crous P.W."/>
            <person name="Fauchery L."/>
            <person name="Girlanda M."/>
            <person name="Hayes R.D."/>
            <person name="Keri Z."/>
            <person name="LaButti K."/>
            <person name="Lipzen A."/>
            <person name="Lombard V."/>
            <person name="Magnuson J."/>
            <person name="Maillard F."/>
            <person name="Murat C."/>
            <person name="Nolan M."/>
            <person name="Ohm R.A."/>
            <person name="Pangilinan J."/>
            <person name="Pereira M.F."/>
            <person name="Perotto S."/>
            <person name="Peter M."/>
            <person name="Pfister S."/>
            <person name="Riley R."/>
            <person name="Sitrit Y."/>
            <person name="Stielow J.B."/>
            <person name="Szollosi G."/>
            <person name="Zifcakova L."/>
            <person name="Stursova M."/>
            <person name="Spatafora J.W."/>
            <person name="Tedersoo L."/>
            <person name="Vaario L.M."/>
            <person name="Yamada A."/>
            <person name="Yan M."/>
            <person name="Wang P."/>
            <person name="Xu J."/>
            <person name="Bruns T."/>
            <person name="Baldrian P."/>
            <person name="Vilgalys R."/>
            <person name="Dunand C."/>
            <person name="Henrissat B."/>
            <person name="Grigoriev I.V."/>
            <person name="Hibbett D."/>
            <person name="Nagy L.G."/>
            <person name="Martin F.M."/>
        </authorList>
    </citation>
    <scope>NUCLEOTIDE SEQUENCE</scope>
    <source>
        <strain evidence="3">UH-Tt-Lm1</strain>
    </source>
</reference>
<feature type="compositionally biased region" description="Low complexity" evidence="1">
    <location>
        <begin position="747"/>
        <end position="762"/>
    </location>
</feature>
<feature type="region of interest" description="Disordered" evidence="1">
    <location>
        <begin position="638"/>
        <end position="662"/>
    </location>
</feature>
<feature type="compositionally biased region" description="Polar residues" evidence="1">
    <location>
        <begin position="548"/>
        <end position="558"/>
    </location>
</feature>
<name>A0A9P6H9P0_9AGAM</name>
<evidence type="ECO:0000313" key="3">
    <source>
        <dbReference type="EMBL" id="KAF9781190.1"/>
    </source>
</evidence>
<reference evidence="3" key="2">
    <citation type="submission" date="2020-11" db="EMBL/GenBank/DDBJ databases">
        <authorList>
            <consortium name="DOE Joint Genome Institute"/>
            <person name="Kuo A."/>
            <person name="Miyauchi S."/>
            <person name="Kiss E."/>
            <person name="Drula E."/>
            <person name="Kohler A."/>
            <person name="Sanchez-Garcia M."/>
            <person name="Andreopoulos B."/>
            <person name="Barry K.W."/>
            <person name="Bonito G."/>
            <person name="Buee M."/>
            <person name="Carver A."/>
            <person name="Chen C."/>
            <person name="Cichocki N."/>
            <person name="Clum A."/>
            <person name="Culley D."/>
            <person name="Crous P.W."/>
            <person name="Fauchery L."/>
            <person name="Girlanda M."/>
            <person name="Hayes R."/>
            <person name="Keri Z."/>
            <person name="Labutti K."/>
            <person name="Lipzen A."/>
            <person name="Lombard V."/>
            <person name="Magnuson J."/>
            <person name="Maillard F."/>
            <person name="Morin E."/>
            <person name="Murat C."/>
            <person name="Nolan M."/>
            <person name="Ohm R."/>
            <person name="Pangilinan J."/>
            <person name="Pereira M."/>
            <person name="Perotto S."/>
            <person name="Peter M."/>
            <person name="Riley R."/>
            <person name="Sitrit Y."/>
            <person name="Stielow B."/>
            <person name="Szollosi G."/>
            <person name="Zifcakova L."/>
            <person name="Stursova M."/>
            <person name="Spatafora J.W."/>
            <person name="Tedersoo L."/>
            <person name="Vaario L.-M."/>
            <person name="Yamada A."/>
            <person name="Yan M."/>
            <person name="Wang P."/>
            <person name="Xu J."/>
            <person name="Bruns T."/>
            <person name="Baldrian P."/>
            <person name="Vilgalys R."/>
            <person name="Henrissat B."/>
            <person name="Grigoriev I.V."/>
            <person name="Hibbett D."/>
            <person name="Nagy L.G."/>
            <person name="Martin F.M."/>
        </authorList>
    </citation>
    <scope>NUCLEOTIDE SEQUENCE</scope>
    <source>
        <strain evidence="3">UH-Tt-Lm1</strain>
    </source>
</reference>
<feature type="region of interest" description="Disordered" evidence="1">
    <location>
        <begin position="151"/>
        <end position="185"/>
    </location>
</feature>
<feature type="region of interest" description="Disordered" evidence="1">
    <location>
        <begin position="693"/>
        <end position="949"/>
    </location>
</feature>
<protein>
    <recommendedName>
        <fullName evidence="2">FHA domain-containing protein</fullName>
    </recommendedName>
</protein>
<feature type="compositionally biased region" description="Polar residues" evidence="1">
    <location>
        <begin position="901"/>
        <end position="911"/>
    </location>
</feature>
<evidence type="ECO:0000256" key="1">
    <source>
        <dbReference type="SAM" id="MobiDB-lite"/>
    </source>
</evidence>
<feature type="compositionally biased region" description="Basic and acidic residues" evidence="1">
    <location>
        <begin position="461"/>
        <end position="474"/>
    </location>
</feature>
<gene>
    <name evidence="3" type="ORF">BJ322DRAFT_1079559</name>
</gene>
<dbReference type="AlphaFoldDB" id="A0A9P6H9P0"/>
<dbReference type="SUPFAM" id="SSF49879">
    <property type="entry name" value="SMAD/FHA domain"/>
    <property type="match status" value="1"/>
</dbReference>
<sequence length="949" mass="105067">MTIDTSYVGRYGTLSLMKKDGSNIPIAHYPIDDEEITIGRDPNCSVRLYYDAINKLHCKVTFEDTKAFLTVYGTSGLVADGFPLFPTATGPTTVPLGNNTEIEIHHKRFIFTYPPKDLRAMILATPEPDRNVEGRKTLRMSMIASAMVFTPRPSQDPRENLRTLQSPLKPTYSSPLKPAHEEEPEEDIVLVETNHPNVVQDDEDNLVILESVQASMPLESPRRFVQFSPQPNQYQTPRRDLRHSLHRTALLRSAQRTVMKVEIEEEQEEMEVEDVVTELEETNLHDDVPEEDDDEDDAMEEDISTEEIDERLEEELTGREQGHTLRPLGPFMTPQPSAVRASSVLSHQSGLSVQGPQRIRILQPWKVKDIVVPSTSTTSVKKEDPEPKERVSEEERSAIRARRKSALMMTDPADSQIPGSRRMSTILRLPTTAPSVPSPSKKPFIKQDPNPPEEEEDTEVLLERVKAKIEDLKRRQSIGLGPPPLERQRSQSPTKQDAEALFWGSDRVTSTRIDQFGNKGDDDIGHSYPQSESEDIDDDEEAEEQEVIRQTTPVRSWNPTTTKPPPKTPKMDGLKGLFAGQKAVQSTPAMGGIKQLFNEPVKSHTPVYVGVKDMFKTTAPPVVPDTSVLEGVRDLLNPAVDHREPQSPQEPTEVSMGTTTAAEDVIPGTKAAAAVRKREAAAGAKKPVVELLQLTTDTTQPLRLGRPKKALKEAVSLPRPSRTKKATDGAGPSKPVPSSEPARRTRAATAEAEEQSQPSQTTDNADKKVVRRTRRTPDVPPNPPSTRVTRGRTTPTPTEETETTATTKKPSSSSNSRATPRRGTRSTPVPSDDQLEPAPALKKSTRGKRVETIKEEEDESTVPSQTTAQNGTLTEKSQLPARSRTTLTEKVPPTEKENDPSDSGDNSQSQVAPQTRTKRTATKAPAVKADVKGQKVTTAKPTRVTRNKK</sequence>
<feature type="compositionally biased region" description="Polar residues" evidence="1">
    <location>
        <begin position="646"/>
        <end position="661"/>
    </location>
</feature>
<feature type="domain" description="FHA" evidence="2">
    <location>
        <begin position="36"/>
        <end position="84"/>
    </location>
</feature>
<accession>A0A9P6H9P0</accession>
<feature type="compositionally biased region" description="Polar residues" evidence="1">
    <location>
        <begin position="861"/>
        <end position="877"/>
    </location>
</feature>
<dbReference type="InterPro" id="IPR000253">
    <property type="entry name" value="FHA_dom"/>
</dbReference>
<dbReference type="Proteomes" id="UP000736335">
    <property type="component" value="Unassembled WGS sequence"/>
</dbReference>
<feature type="region of interest" description="Disordered" evidence="1">
    <location>
        <begin position="372"/>
        <end position="574"/>
    </location>
</feature>
<dbReference type="OrthoDB" id="6288785at2759"/>
<feature type="compositionally biased region" description="Acidic residues" evidence="1">
    <location>
        <begin position="288"/>
        <end position="303"/>
    </location>
</feature>
<dbReference type="EMBL" id="WIUZ02000014">
    <property type="protein sequence ID" value="KAF9781190.1"/>
    <property type="molecule type" value="Genomic_DNA"/>
</dbReference>
<dbReference type="Pfam" id="PF00498">
    <property type="entry name" value="FHA"/>
    <property type="match status" value="1"/>
</dbReference>
<dbReference type="InterPro" id="IPR008984">
    <property type="entry name" value="SMAD_FHA_dom_sf"/>
</dbReference>
<dbReference type="PROSITE" id="PS50006">
    <property type="entry name" value="FHA_DOMAIN"/>
    <property type="match status" value="1"/>
</dbReference>
<organism evidence="3 4">
    <name type="scientific">Thelephora terrestris</name>
    <dbReference type="NCBI Taxonomy" id="56493"/>
    <lineage>
        <taxon>Eukaryota</taxon>
        <taxon>Fungi</taxon>
        <taxon>Dikarya</taxon>
        <taxon>Basidiomycota</taxon>
        <taxon>Agaricomycotina</taxon>
        <taxon>Agaricomycetes</taxon>
        <taxon>Thelephorales</taxon>
        <taxon>Thelephoraceae</taxon>
        <taxon>Thelephora</taxon>
    </lineage>
</organism>
<feature type="compositionally biased region" description="Acidic residues" evidence="1">
    <location>
        <begin position="532"/>
        <end position="545"/>
    </location>
</feature>
<evidence type="ECO:0000313" key="4">
    <source>
        <dbReference type="Proteomes" id="UP000736335"/>
    </source>
</evidence>
<feature type="compositionally biased region" description="Low complexity" evidence="1">
    <location>
        <begin position="693"/>
        <end position="704"/>
    </location>
</feature>
<feature type="compositionally biased region" description="Polar residues" evidence="1">
    <location>
        <begin position="162"/>
        <end position="174"/>
    </location>
</feature>
<feature type="compositionally biased region" description="Basic and acidic residues" evidence="1">
    <location>
        <begin position="380"/>
        <end position="398"/>
    </location>
</feature>
<feature type="compositionally biased region" description="Acidic residues" evidence="1">
    <location>
        <begin position="451"/>
        <end position="460"/>
    </location>
</feature>
<proteinExistence type="predicted"/>
<comment type="caution">
    <text evidence="3">The sequence shown here is derived from an EMBL/GenBank/DDBJ whole genome shotgun (WGS) entry which is preliminary data.</text>
</comment>
<keyword evidence="4" id="KW-1185">Reference proteome</keyword>
<evidence type="ECO:0000259" key="2">
    <source>
        <dbReference type="PROSITE" id="PS50006"/>
    </source>
</evidence>
<dbReference type="Gene3D" id="2.60.200.20">
    <property type="match status" value="1"/>
</dbReference>
<feature type="region of interest" description="Disordered" evidence="1">
    <location>
        <begin position="282"/>
        <end position="303"/>
    </location>
</feature>